<evidence type="ECO:0000256" key="1">
    <source>
        <dbReference type="ARBA" id="ARBA00007362"/>
    </source>
</evidence>
<comment type="caution">
    <text evidence="4">The sequence shown here is derived from an EMBL/GenBank/DDBJ whole genome shotgun (WGS) entry which is preliminary data.</text>
</comment>
<sequence>MTGTSPSRLVPVLWVLGSVLSVQFGAAFGSTLFDTVGASGAVSLRLTIAALILGLLVRPRWRRWTRPQQQGILALGIALAVMNSAFYEALARLPLGTTVTIEFLGPLTLAAVLSRRIRDGVWVLAALAGVLLLGLRDTADAEALDAVGVAFALTAGAAWAGYIIAGSHLAATVPSADGLAGASIVAAVLTLPLGAISGGTALFDPLILAVGAAVALLSSVIPYTLELRALQVMSKKVFAVLIALEPAAATLAGVVVLGQVLGLQALAAIALVVAAGIGSVLSAR</sequence>
<feature type="transmembrane region" description="Helical" evidence="2">
    <location>
        <begin position="148"/>
        <end position="171"/>
    </location>
</feature>
<feature type="transmembrane region" description="Helical" evidence="2">
    <location>
        <begin position="12"/>
        <end position="32"/>
    </location>
</feature>
<feature type="domain" description="EamA" evidence="3">
    <location>
        <begin position="148"/>
        <end position="275"/>
    </location>
</feature>
<feature type="transmembrane region" description="Helical" evidence="2">
    <location>
        <begin position="206"/>
        <end position="225"/>
    </location>
</feature>
<dbReference type="InterPro" id="IPR037185">
    <property type="entry name" value="EmrE-like"/>
</dbReference>
<dbReference type="RefSeq" id="WP_255971718.1">
    <property type="nucleotide sequence ID" value="NZ_JANFQF010000017.1"/>
</dbReference>
<keyword evidence="2" id="KW-1133">Transmembrane helix</keyword>
<evidence type="ECO:0000256" key="2">
    <source>
        <dbReference type="SAM" id="Phobius"/>
    </source>
</evidence>
<evidence type="ECO:0000259" key="3">
    <source>
        <dbReference type="Pfam" id="PF00892"/>
    </source>
</evidence>
<evidence type="ECO:0000313" key="4">
    <source>
        <dbReference type="EMBL" id="MCQ4121305.1"/>
    </source>
</evidence>
<accession>A0ABT1QHN3</accession>
<feature type="transmembrane region" description="Helical" evidence="2">
    <location>
        <begin position="69"/>
        <end position="87"/>
    </location>
</feature>
<feature type="transmembrane region" description="Helical" evidence="2">
    <location>
        <begin position="120"/>
        <end position="136"/>
    </location>
</feature>
<name>A0ABT1QHN3_9NOCA</name>
<protein>
    <submittedName>
        <fullName evidence="4">EamA family transporter</fullName>
    </submittedName>
</protein>
<evidence type="ECO:0000313" key="5">
    <source>
        <dbReference type="Proteomes" id="UP001524501"/>
    </source>
</evidence>
<dbReference type="SUPFAM" id="SSF103481">
    <property type="entry name" value="Multidrug resistance efflux transporter EmrE"/>
    <property type="match status" value="2"/>
</dbReference>
<reference evidence="4 5" key="1">
    <citation type="submission" date="2022-07" db="EMBL/GenBank/DDBJ databases">
        <title>Degradation activity of malathion, p-nitrophenol and potential low-temperature adaptation strategy of Rhodococcus sp. FXJ9.536.</title>
        <authorList>
            <person name="Huang J."/>
            <person name="Huang Y."/>
        </authorList>
    </citation>
    <scope>NUCLEOTIDE SEQUENCE [LARGE SCALE GENOMIC DNA]</scope>
    <source>
        <strain evidence="4 5">FXJ9.536</strain>
    </source>
</reference>
<feature type="transmembrane region" description="Helical" evidence="2">
    <location>
        <begin position="263"/>
        <end position="283"/>
    </location>
</feature>
<organism evidence="4 5">
    <name type="scientific">Rhodococcus tibetensis</name>
    <dbReference type="NCBI Taxonomy" id="2965064"/>
    <lineage>
        <taxon>Bacteria</taxon>
        <taxon>Bacillati</taxon>
        <taxon>Actinomycetota</taxon>
        <taxon>Actinomycetes</taxon>
        <taxon>Mycobacteriales</taxon>
        <taxon>Nocardiaceae</taxon>
        <taxon>Rhodococcus</taxon>
    </lineage>
</organism>
<feature type="transmembrane region" description="Helical" evidence="2">
    <location>
        <begin position="237"/>
        <end position="257"/>
    </location>
</feature>
<gene>
    <name evidence="4" type="ORF">NOF53_19405</name>
</gene>
<dbReference type="Pfam" id="PF00892">
    <property type="entry name" value="EamA"/>
    <property type="match status" value="1"/>
</dbReference>
<feature type="transmembrane region" description="Helical" evidence="2">
    <location>
        <begin position="178"/>
        <end position="200"/>
    </location>
</feature>
<dbReference type="InterPro" id="IPR000620">
    <property type="entry name" value="EamA_dom"/>
</dbReference>
<keyword evidence="5" id="KW-1185">Reference proteome</keyword>
<dbReference type="EMBL" id="JANFQF010000017">
    <property type="protein sequence ID" value="MCQ4121305.1"/>
    <property type="molecule type" value="Genomic_DNA"/>
</dbReference>
<keyword evidence="2" id="KW-0472">Membrane</keyword>
<keyword evidence="2" id="KW-0812">Transmembrane</keyword>
<feature type="transmembrane region" description="Helical" evidence="2">
    <location>
        <begin position="38"/>
        <end position="57"/>
    </location>
</feature>
<feature type="transmembrane region" description="Helical" evidence="2">
    <location>
        <begin position="93"/>
        <end position="113"/>
    </location>
</feature>
<comment type="similarity">
    <text evidence="1">Belongs to the EamA transporter family.</text>
</comment>
<dbReference type="Proteomes" id="UP001524501">
    <property type="component" value="Unassembled WGS sequence"/>
</dbReference>
<proteinExistence type="inferred from homology"/>